<sequence length="195" mass="21733">MVSAEQLNAFQAMEGDMLVYTNKYGDPDKTILDESVQRKVWPTAPAWKEGTEVVYRRISEPEEFYMVIDDRQLRQIRTALKNGDSADAISVLGAFATKNKVETESDLRDLLAVRPDWKASSNGLKRIKIVLNNVEVREGTVGKMAVPIDTDKDGVPTVDTVLAGGGHQIQFVNSPRANQEQDIKIDLSDVKDLLQ</sequence>
<evidence type="ECO:0000313" key="2">
    <source>
        <dbReference type="Proteomes" id="UP000073601"/>
    </source>
</evidence>
<dbReference type="RefSeq" id="WP_062715236.1">
    <property type="nucleotide sequence ID" value="NZ_CAWRCI010000100.1"/>
</dbReference>
<dbReference type="Proteomes" id="UP000073601">
    <property type="component" value="Unassembled WGS sequence"/>
</dbReference>
<dbReference type="AlphaFoldDB" id="A0A128FJI6"/>
<reference evidence="2" key="1">
    <citation type="submission" date="2016-02" db="EMBL/GenBank/DDBJ databases">
        <authorList>
            <person name="Rodrigo-Torres Lidia"/>
            <person name="Arahal R.David."/>
        </authorList>
    </citation>
    <scope>NUCLEOTIDE SEQUENCE [LARGE SCALE GENOMIC DNA]</scope>
    <source>
        <strain evidence="2">CECT 8713</strain>
    </source>
</reference>
<accession>A0A128FJI6</accession>
<proteinExistence type="predicted"/>
<evidence type="ECO:0000313" key="1">
    <source>
        <dbReference type="EMBL" id="CZF86958.1"/>
    </source>
</evidence>
<dbReference type="EMBL" id="FIZY01000100">
    <property type="protein sequence ID" value="CZF86958.1"/>
    <property type="molecule type" value="Genomic_DNA"/>
</dbReference>
<organism evidence="1 2">
    <name type="scientific">Grimontia marina</name>
    <dbReference type="NCBI Taxonomy" id="646534"/>
    <lineage>
        <taxon>Bacteria</taxon>
        <taxon>Pseudomonadati</taxon>
        <taxon>Pseudomonadota</taxon>
        <taxon>Gammaproteobacteria</taxon>
        <taxon>Vibrionales</taxon>
        <taxon>Vibrionaceae</taxon>
        <taxon>Grimontia</taxon>
    </lineage>
</organism>
<gene>
    <name evidence="1" type="ORF">GMA8713_04999</name>
</gene>
<name>A0A128FJI6_9GAMM</name>
<keyword evidence="2" id="KW-1185">Reference proteome</keyword>
<protein>
    <submittedName>
        <fullName evidence="1">Uncharacterized protein</fullName>
    </submittedName>
</protein>